<keyword evidence="4" id="KW-1185">Reference proteome</keyword>
<reference evidence="3 4" key="1">
    <citation type="submission" date="2019-07" db="EMBL/GenBank/DDBJ databases">
        <title>Genomics analysis of Aphanomyces spp. identifies a new class of oomycete effector associated with host adaptation.</title>
        <authorList>
            <person name="Gaulin E."/>
        </authorList>
    </citation>
    <scope>NUCLEOTIDE SEQUENCE [LARGE SCALE GENOMIC DNA]</scope>
    <source>
        <strain evidence="3 4">ATCC 201684</strain>
    </source>
</reference>
<dbReference type="Proteomes" id="UP000481153">
    <property type="component" value="Unassembled WGS sequence"/>
</dbReference>
<organism evidence="3 4">
    <name type="scientific">Aphanomyces euteiches</name>
    <dbReference type="NCBI Taxonomy" id="100861"/>
    <lineage>
        <taxon>Eukaryota</taxon>
        <taxon>Sar</taxon>
        <taxon>Stramenopiles</taxon>
        <taxon>Oomycota</taxon>
        <taxon>Saprolegniomycetes</taxon>
        <taxon>Saprolegniales</taxon>
        <taxon>Verrucalvaceae</taxon>
        <taxon>Aphanomyces</taxon>
    </lineage>
</organism>
<dbReference type="VEuPathDB" id="FungiDB:AeMF1_014129"/>
<feature type="chain" id="PRO_5026235918" description="RxLR effector protein" evidence="2">
    <location>
        <begin position="17"/>
        <end position="149"/>
    </location>
</feature>
<proteinExistence type="predicted"/>
<evidence type="ECO:0000313" key="4">
    <source>
        <dbReference type="Proteomes" id="UP000481153"/>
    </source>
</evidence>
<evidence type="ECO:0000256" key="1">
    <source>
        <dbReference type="SAM" id="MobiDB-lite"/>
    </source>
</evidence>
<dbReference type="AlphaFoldDB" id="A0A6G0WH10"/>
<keyword evidence="2" id="KW-0732">Signal</keyword>
<feature type="signal peptide" evidence="2">
    <location>
        <begin position="1"/>
        <end position="16"/>
    </location>
</feature>
<comment type="caution">
    <text evidence="3">The sequence shown here is derived from an EMBL/GenBank/DDBJ whole genome shotgun (WGS) entry which is preliminary data.</text>
</comment>
<dbReference type="EMBL" id="VJMJ01000216">
    <property type="protein sequence ID" value="KAF0726423.1"/>
    <property type="molecule type" value="Genomic_DNA"/>
</dbReference>
<evidence type="ECO:0008006" key="5">
    <source>
        <dbReference type="Google" id="ProtNLM"/>
    </source>
</evidence>
<feature type="region of interest" description="Disordered" evidence="1">
    <location>
        <begin position="119"/>
        <end position="149"/>
    </location>
</feature>
<evidence type="ECO:0000313" key="3">
    <source>
        <dbReference type="EMBL" id="KAF0726423.1"/>
    </source>
</evidence>
<protein>
    <recommendedName>
        <fullName evidence="5">RxLR effector protein</fullName>
    </recommendedName>
</protein>
<sequence length="149" mass="15975">MRVLTPLALAASAVVALHQQPPIAPVALAHPLHDSIDSKDLSSTRRLRDLNRRLQDEKYEQKYRKRCGAVGAICGKVAGAVGSVAVAMIPRRTSNGLSYGQRVKVAAVTGAWGGETLGRDAAGDWGAKQGRKKDERLAKKAANGRRGRR</sequence>
<gene>
    <name evidence="3" type="ORF">Ae201684_015311</name>
</gene>
<evidence type="ECO:0000256" key="2">
    <source>
        <dbReference type="SAM" id="SignalP"/>
    </source>
</evidence>
<accession>A0A6G0WH10</accession>
<name>A0A6G0WH10_9STRA</name>